<organism evidence="2 3">
    <name type="scientific">Tsukamurella asaccharolytica</name>
    <dbReference type="NCBI Taxonomy" id="2592067"/>
    <lineage>
        <taxon>Bacteria</taxon>
        <taxon>Bacillati</taxon>
        <taxon>Actinomycetota</taxon>
        <taxon>Actinomycetes</taxon>
        <taxon>Mycobacteriales</taxon>
        <taxon>Tsukamurellaceae</taxon>
        <taxon>Tsukamurella</taxon>
    </lineage>
</organism>
<dbReference type="Proteomes" id="UP000317291">
    <property type="component" value="Unassembled WGS sequence"/>
</dbReference>
<evidence type="ECO:0000313" key="3">
    <source>
        <dbReference type="Proteomes" id="UP000317291"/>
    </source>
</evidence>
<dbReference type="GO" id="GO:0006508">
    <property type="term" value="P:proteolysis"/>
    <property type="evidence" value="ECO:0007669"/>
    <property type="project" value="InterPro"/>
</dbReference>
<name>A0A5C5RB97_9ACTN</name>
<feature type="compositionally biased region" description="Low complexity" evidence="1">
    <location>
        <begin position="10"/>
        <end position="38"/>
    </location>
</feature>
<feature type="region of interest" description="Disordered" evidence="1">
    <location>
        <begin position="1"/>
        <end position="67"/>
    </location>
</feature>
<accession>A0A5C5RB97</accession>
<evidence type="ECO:0008006" key="4">
    <source>
        <dbReference type="Google" id="ProtNLM"/>
    </source>
</evidence>
<dbReference type="EMBL" id="VIGW01000003">
    <property type="protein sequence ID" value="TWS20210.1"/>
    <property type="molecule type" value="Genomic_DNA"/>
</dbReference>
<proteinExistence type="predicted"/>
<dbReference type="GO" id="GO:0005524">
    <property type="term" value="F:ATP binding"/>
    <property type="evidence" value="ECO:0007669"/>
    <property type="project" value="InterPro"/>
</dbReference>
<sequence>MQFTSGPEYRAVATPPRTPAAPARSATARASEAGASTSPGADRTRRNVAPAAGASARRYRGGVPTPTVARVDPRLRAAAFHEVGHAVVATVLGGRIHRAVLTPDDPATAGHCSYDDLPAAHDPAITYAGPYAETYAAVGGPPTARKVRDTLLRNHQDHASLVAAGDPRPAEVPRIVATTWQAIDGLARLLYREMTISQADVDAALGLPDGERNPEAREHALAAIRAGSVPGTFEVTSPRLTDWKL</sequence>
<feature type="compositionally biased region" description="Low complexity" evidence="1">
    <location>
        <begin position="47"/>
        <end position="56"/>
    </location>
</feature>
<dbReference type="AlphaFoldDB" id="A0A5C5RB97"/>
<evidence type="ECO:0000256" key="1">
    <source>
        <dbReference type="SAM" id="MobiDB-lite"/>
    </source>
</evidence>
<dbReference type="GO" id="GO:0004222">
    <property type="term" value="F:metalloendopeptidase activity"/>
    <property type="evidence" value="ECO:0007669"/>
    <property type="project" value="InterPro"/>
</dbReference>
<comment type="caution">
    <text evidence="2">The sequence shown here is derived from an EMBL/GenBank/DDBJ whole genome shotgun (WGS) entry which is preliminary data.</text>
</comment>
<dbReference type="GO" id="GO:0004176">
    <property type="term" value="F:ATP-dependent peptidase activity"/>
    <property type="evidence" value="ECO:0007669"/>
    <property type="project" value="InterPro"/>
</dbReference>
<dbReference type="InterPro" id="IPR037219">
    <property type="entry name" value="Peptidase_M41-like"/>
</dbReference>
<dbReference type="SUPFAM" id="SSF140990">
    <property type="entry name" value="FtsH protease domain-like"/>
    <property type="match status" value="1"/>
</dbReference>
<keyword evidence="3" id="KW-1185">Reference proteome</keyword>
<protein>
    <recommendedName>
        <fullName evidence="4">Peptidase M41 domain-containing protein</fullName>
    </recommendedName>
</protein>
<dbReference type="InterPro" id="IPR049500">
    <property type="entry name" value="Peptidase_M50B-like"/>
</dbReference>
<reference evidence="2 3" key="1">
    <citation type="submission" date="2019-06" db="EMBL/GenBank/DDBJ databases">
        <title>Tsukamurella conjunctivitidis sp. nov., Tsukamurella assacharolytica sp. nov. and Tsukamurella sputae sp. nov. isolated from patients with conjunctivitis, bacteraemia (lymphoma) and respiratory infection (sputum) in Hong Kong.</title>
        <authorList>
            <person name="Teng J.L.L."/>
            <person name="Lee H.H."/>
            <person name="Fong J.Y.H."/>
            <person name="Fok K.M.N."/>
            <person name="Lau S.K.P."/>
            <person name="Woo P.C.Y."/>
        </authorList>
    </citation>
    <scope>NUCLEOTIDE SEQUENCE [LARGE SCALE GENOMIC DNA]</scope>
    <source>
        <strain evidence="2 3">HKU71</strain>
    </source>
</reference>
<evidence type="ECO:0000313" key="2">
    <source>
        <dbReference type="EMBL" id="TWS20210.1"/>
    </source>
</evidence>
<dbReference type="Pfam" id="PF13398">
    <property type="entry name" value="Peptidase_M50B"/>
    <property type="match status" value="1"/>
</dbReference>
<gene>
    <name evidence="2" type="ORF">FK529_08830</name>
</gene>